<dbReference type="GeneID" id="112680960"/>
<dbReference type="GO" id="GO:0006281">
    <property type="term" value="P:DNA repair"/>
    <property type="evidence" value="ECO:0007669"/>
    <property type="project" value="UniProtKB-ARBA"/>
</dbReference>
<dbReference type="Proteomes" id="UP000694846">
    <property type="component" value="Unplaced"/>
</dbReference>
<protein>
    <submittedName>
        <fullName evidence="3">Uncharacterized protein LOC112680960</fullName>
    </submittedName>
</protein>
<evidence type="ECO:0000313" key="3">
    <source>
        <dbReference type="RefSeq" id="XP_025406991.1"/>
    </source>
</evidence>
<dbReference type="PANTHER" id="PTHR46609:SF8">
    <property type="entry name" value="YQAJ VIRAL RECOMBINASE DOMAIN-CONTAINING PROTEIN"/>
    <property type="match status" value="1"/>
</dbReference>
<evidence type="ECO:0000259" key="1">
    <source>
        <dbReference type="Pfam" id="PF09588"/>
    </source>
</evidence>
<dbReference type="CDD" id="cd22343">
    <property type="entry name" value="PDDEXK_lambda_exonuclease-like"/>
    <property type="match status" value="1"/>
</dbReference>
<dbReference type="AlphaFoldDB" id="A0A8B8F8M3"/>
<dbReference type="InterPro" id="IPR051703">
    <property type="entry name" value="NF-kappa-B_Signaling_Reg"/>
</dbReference>
<evidence type="ECO:0000313" key="2">
    <source>
        <dbReference type="Proteomes" id="UP000694846"/>
    </source>
</evidence>
<reference evidence="3" key="1">
    <citation type="submission" date="2025-08" db="UniProtKB">
        <authorList>
            <consortium name="RefSeq"/>
        </authorList>
    </citation>
    <scope>IDENTIFICATION</scope>
    <source>
        <tissue evidence="3">Whole body</tissue>
    </source>
</reference>
<dbReference type="InterPro" id="IPR011604">
    <property type="entry name" value="PDDEXK-like_dom_sf"/>
</dbReference>
<proteinExistence type="predicted"/>
<dbReference type="RefSeq" id="XP_025406991.1">
    <property type="nucleotide sequence ID" value="XM_025551206.1"/>
</dbReference>
<name>A0A8B8F8M3_9HEMI</name>
<dbReference type="Gene3D" id="3.90.320.10">
    <property type="match status" value="1"/>
</dbReference>
<organism evidence="2 3">
    <name type="scientific">Sipha flava</name>
    <name type="common">yellow sugarcane aphid</name>
    <dbReference type="NCBI Taxonomy" id="143950"/>
    <lineage>
        <taxon>Eukaryota</taxon>
        <taxon>Metazoa</taxon>
        <taxon>Ecdysozoa</taxon>
        <taxon>Arthropoda</taxon>
        <taxon>Hexapoda</taxon>
        <taxon>Insecta</taxon>
        <taxon>Pterygota</taxon>
        <taxon>Neoptera</taxon>
        <taxon>Paraneoptera</taxon>
        <taxon>Hemiptera</taxon>
        <taxon>Sternorrhyncha</taxon>
        <taxon>Aphidomorpha</taxon>
        <taxon>Aphidoidea</taxon>
        <taxon>Aphididae</taxon>
        <taxon>Sipha</taxon>
    </lineage>
</organism>
<feature type="domain" description="YqaJ viral recombinase" evidence="1">
    <location>
        <begin position="19"/>
        <end position="168"/>
    </location>
</feature>
<dbReference type="InterPro" id="IPR019080">
    <property type="entry name" value="YqaJ_viral_recombinase"/>
</dbReference>
<dbReference type="InterPro" id="IPR011335">
    <property type="entry name" value="Restrct_endonuc-II-like"/>
</dbReference>
<dbReference type="Pfam" id="PF09588">
    <property type="entry name" value="YqaJ"/>
    <property type="match status" value="1"/>
</dbReference>
<dbReference type="OrthoDB" id="6617437at2759"/>
<dbReference type="PANTHER" id="PTHR46609">
    <property type="entry name" value="EXONUCLEASE, PHAGE-TYPE/RECB, C-TERMINAL DOMAIN-CONTAINING PROTEIN"/>
    <property type="match status" value="1"/>
</dbReference>
<accession>A0A8B8F8M3</accession>
<sequence>MVEIDELQRRTVEQANCVKWKKERSKRLTASNFGKICKLRKTTSRKNSVISVLYQSEYFHGTAATRYGIQFESIAKDEFEKLFGYKVAPAGLFVDPHLPFLAATPDGLIEDDSIIEIKCPFSIKNFTPQDAHKAKKLKFMDMQSGKLFLKKNHSYYYQVQGQLHITNRKYCYFVVWTPKGICVHKIERDDVFWNNKMEMTLSEFYLDHMLPEICNPQYLKT</sequence>
<dbReference type="SUPFAM" id="SSF52980">
    <property type="entry name" value="Restriction endonuclease-like"/>
    <property type="match status" value="1"/>
</dbReference>
<keyword evidence="2" id="KW-1185">Reference proteome</keyword>
<gene>
    <name evidence="3" type="primary">LOC112680960</name>
</gene>